<keyword evidence="5 6" id="KW-0326">Glycosidase</keyword>
<evidence type="ECO:0000256" key="5">
    <source>
        <dbReference type="ARBA" id="ARBA00023295"/>
    </source>
</evidence>
<keyword evidence="3 6" id="KW-0378">Hydrolase</keyword>
<dbReference type="SUPFAM" id="SSF51445">
    <property type="entry name" value="(Trans)glycosidases"/>
    <property type="match status" value="1"/>
</dbReference>
<evidence type="ECO:0000259" key="10">
    <source>
        <dbReference type="PROSITE" id="PS51910"/>
    </source>
</evidence>
<dbReference type="GO" id="GO:0004568">
    <property type="term" value="F:chitinase activity"/>
    <property type="evidence" value="ECO:0007669"/>
    <property type="project" value="TreeGrafter"/>
</dbReference>
<feature type="signal peptide" evidence="8">
    <location>
        <begin position="1"/>
        <end position="20"/>
    </location>
</feature>
<dbReference type="Proteomes" id="UP000192247">
    <property type="component" value="Unassembled WGS sequence"/>
</dbReference>
<dbReference type="STRING" id="418985.A0A1V9XTL5"/>
<dbReference type="SMART" id="SM00494">
    <property type="entry name" value="ChtBD2"/>
    <property type="match status" value="1"/>
</dbReference>
<evidence type="ECO:0000256" key="1">
    <source>
        <dbReference type="ARBA" id="ARBA00009121"/>
    </source>
</evidence>
<dbReference type="PROSITE" id="PS50940">
    <property type="entry name" value="CHIT_BIND_II"/>
    <property type="match status" value="1"/>
</dbReference>
<dbReference type="GO" id="GO:0005576">
    <property type="term" value="C:extracellular region"/>
    <property type="evidence" value="ECO:0007669"/>
    <property type="project" value="InterPro"/>
</dbReference>
<sequence>MRFVLFASAAFCALAGVASGERPLICYWESWSVYRALPYKGNASDLPVDKCNHIVYAFLGLDWSTYKVRYLDPWQDIDSGTIGKFVALKKVRPDLRVSFAIGGWNEGSEHYSKMASTASGRATFAASVASVITTHGFDGVDLDWEYPAMRGGDPTVDKANFVLLLQAVRKAIGNKKLLTVAVSANANSLDSSYDVPEIAKVVNYIHVMSYDLRGPWESTVDNHVLLHGRKSDSGGKALLNVADALSAWRSRGAPPNKLIMGFAFYGKSFTLTDPRKATIGSPAKGPGQRGPISQAEGTLFYFEICKLLLTNDDFSYVWDSEGKVPYAFGGDQWVGFDDEKSIKLKVDLIKSAGYAGAMVWAVGQDDSAGQCVGKINYPLLTALNNYLNENEELSSSSNPISDTASDRTITVDNSITRQNSTEPDLETTVKSISTTVVSTTKTTLPPLRCESPTYPHTMFCQKFFICDNVGPIRMIELSCPAGLVFNEDLGVCDWNFNTHPAPVGCPDFV</sequence>
<feature type="region of interest" description="Disordered" evidence="7">
    <location>
        <begin position="393"/>
        <end position="422"/>
    </location>
</feature>
<dbReference type="GO" id="GO:0008061">
    <property type="term" value="F:chitin binding"/>
    <property type="evidence" value="ECO:0007669"/>
    <property type="project" value="UniProtKB-KW"/>
</dbReference>
<evidence type="ECO:0000256" key="7">
    <source>
        <dbReference type="SAM" id="MobiDB-lite"/>
    </source>
</evidence>
<dbReference type="SMART" id="SM00636">
    <property type="entry name" value="Glyco_18"/>
    <property type="match status" value="1"/>
</dbReference>
<feature type="chain" id="PRO_5012754478" evidence="8">
    <location>
        <begin position="21"/>
        <end position="509"/>
    </location>
</feature>
<dbReference type="SUPFAM" id="SSF54556">
    <property type="entry name" value="Chitinase insertion domain"/>
    <property type="match status" value="1"/>
</dbReference>
<evidence type="ECO:0000256" key="3">
    <source>
        <dbReference type="ARBA" id="ARBA00022801"/>
    </source>
</evidence>
<dbReference type="Pfam" id="PF00704">
    <property type="entry name" value="Glyco_hydro_18"/>
    <property type="match status" value="1"/>
</dbReference>
<dbReference type="OrthoDB" id="73875at2759"/>
<protein>
    <submittedName>
        <fullName evidence="11">Acidic mammalian chitinase-like</fullName>
    </submittedName>
</protein>
<dbReference type="InterPro" id="IPR050314">
    <property type="entry name" value="Glycosyl_Hydrlase_18"/>
</dbReference>
<dbReference type="InterPro" id="IPR017853">
    <property type="entry name" value="GH"/>
</dbReference>
<feature type="domain" description="Chitin-binding type-2" evidence="9">
    <location>
        <begin position="446"/>
        <end position="507"/>
    </location>
</feature>
<dbReference type="InParanoid" id="A0A1V9XTL5"/>
<comment type="caution">
    <text evidence="11">The sequence shown here is derived from an EMBL/GenBank/DDBJ whole genome shotgun (WGS) entry which is preliminary data.</text>
</comment>
<keyword evidence="8" id="KW-0732">Signal</keyword>
<dbReference type="InterPro" id="IPR029070">
    <property type="entry name" value="Chitinase_insertion_sf"/>
</dbReference>
<dbReference type="Gene3D" id="3.10.50.10">
    <property type="match status" value="1"/>
</dbReference>
<dbReference type="GO" id="GO:0005975">
    <property type="term" value="P:carbohydrate metabolic process"/>
    <property type="evidence" value="ECO:0007669"/>
    <property type="project" value="InterPro"/>
</dbReference>
<dbReference type="PROSITE" id="PS01095">
    <property type="entry name" value="GH18_1"/>
    <property type="match status" value="1"/>
</dbReference>
<dbReference type="SUPFAM" id="SSF57625">
    <property type="entry name" value="Invertebrate chitin-binding proteins"/>
    <property type="match status" value="1"/>
</dbReference>
<dbReference type="InterPro" id="IPR001223">
    <property type="entry name" value="Glyco_hydro18_cat"/>
</dbReference>
<dbReference type="AlphaFoldDB" id="A0A1V9XTL5"/>
<accession>A0A1V9XTL5</accession>
<dbReference type="PROSITE" id="PS51910">
    <property type="entry name" value="GH18_2"/>
    <property type="match status" value="1"/>
</dbReference>
<proteinExistence type="inferred from homology"/>
<dbReference type="EMBL" id="MNPL01004402">
    <property type="protein sequence ID" value="OQR76781.1"/>
    <property type="molecule type" value="Genomic_DNA"/>
</dbReference>
<name>A0A1V9XTL5_9ACAR</name>
<dbReference type="InterPro" id="IPR036508">
    <property type="entry name" value="Chitin-bd_dom_sf"/>
</dbReference>
<dbReference type="PANTHER" id="PTHR11177">
    <property type="entry name" value="CHITINASE"/>
    <property type="match status" value="1"/>
</dbReference>
<evidence type="ECO:0000256" key="8">
    <source>
        <dbReference type="SAM" id="SignalP"/>
    </source>
</evidence>
<gene>
    <name evidence="11" type="ORF">BIW11_07559</name>
</gene>
<keyword evidence="2" id="KW-0147">Chitin-binding</keyword>
<evidence type="ECO:0000313" key="11">
    <source>
        <dbReference type="EMBL" id="OQR76781.1"/>
    </source>
</evidence>
<keyword evidence="12" id="KW-1185">Reference proteome</keyword>
<dbReference type="Gene3D" id="3.20.20.80">
    <property type="entry name" value="Glycosidases"/>
    <property type="match status" value="1"/>
</dbReference>
<reference evidence="11 12" key="1">
    <citation type="journal article" date="2017" name="Gigascience">
        <title>Draft genome of the honey bee ectoparasitic mite, Tropilaelaps mercedesae, is shaped by the parasitic life history.</title>
        <authorList>
            <person name="Dong X."/>
            <person name="Armstrong S.D."/>
            <person name="Xia D."/>
            <person name="Makepeace B.L."/>
            <person name="Darby A.C."/>
            <person name="Kadowaki T."/>
        </authorList>
    </citation>
    <scope>NUCLEOTIDE SEQUENCE [LARGE SCALE GENOMIC DNA]</scope>
    <source>
        <strain evidence="11">Wuxi-XJTLU</strain>
    </source>
</reference>
<evidence type="ECO:0000313" key="12">
    <source>
        <dbReference type="Proteomes" id="UP000192247"/>
    </source>
</evidence>
<dbReference type="InterPro" id="IPR002557">
    <property type="entry name" value="Chitin-bd_dom"/>
</dbReference>
<evidence type="ECO:0000256" key="6">
    <source>
        <dbReference type="RuleBase" id="RU000489"/>
    </source>
</evidence>
<evidence type="ECO:0000259" key="9">
    <source>
        <dbReference type="PROSITE" id="PS50940"/>
    </source>
</evidence>
<dbReference type="PANTHER" id="PTHR11177:SF144">
    <property type="entry name" value="CHITINASE 5"/>
    <property type="match status" value="1"/>
</dbReference>
<keyword evidence="4" id="KW-1015">Disulfide bond</keyword>
<dbReference type="Gene3D" id="2.170.140.10">
    <property type="entry name" value="Chitin binding domain"/>
    <property type="match status" value="1"/>
</dbReference>
<evidence type="ECO:0000256" key="2">
    <source>
        <dbReference type="ARBA" id="ARBA00022669"/>
    </source>
</evidence>
<dbReference type="GO" id="GO:0006032">
    <property type="term" value="P:chitin catabolic process"/>
    <property type="evidence" value="ECO:0007669"/>
    <property type="project" value="TreeGrafter"/>
</dbReference>
<comment type="similarity">
    <text evidence="1">Belongs to the glycosyl hydrolase 18 family. Chitinase class II subfamily.</text>
</comment>
<dbReference type="InterPro" id="IPR001579">
    <property type="entry name" value="Glyco_hydro_18_chit_AS"/>
</dbReference>
<feature type="compositionally biased region" description="Polar residues" evidence="7">
    <location>
        <begin position="402"/>
        <end position="422"/>
    </location>
</feature>
<dbReference type="Pfam" id="PF01607">
    <property type="entry name" value="CBM_14"/>
    <property type="match status" value="1"/>
</dbReference>
<feature type="domain" description="GH18" evidence="10">
    <location>
        <begin position="22"/>
        <end position="390"/>
    </location>
</feature>
<organism evidence="11 12">
    <name type="scientific">Tropilaelaps mercedesae</name>
    <dbReference type="NCBI Taxonomy" id="418985"/>
    <lineage>
        <taxon>Eukaryota</taxon>
        <taxon>Metazoa</taxon>
        <taxon>Ecdysozoa</taxon>
        <taxon>Arthropoda</taxon>
        <taxon>Chelicerata</taxon>
        <taxon>Arachnida</taxon>
        <taxon>Acari</taxon>
        <taxon>Parasitiformes</taxon>
        <taxon>Mesostigmata</taxon>
        <taxon>Gamasina</taxon>
        <taxon>Dermanyssoidea</taxon>
        <taxon>Laelapidae</taxon>
        <taxon>Tropilaelaps</taxon>
    </lineage>
</organism>
<dbReference type="FunFam" id="3.10.50.10:FF:000001">
    <property type="entry name" value="Chitinase 3-like 1"/>
    <property type="match status" value="1"/>
</dbReference>
<dbReference type="InterPro" id="IPR011583">
    <property type="entry name" value="Chitinase_II/V-like_cat"/>
</dbReference>
<evidence type="ECO:0000256" key="4">
    <source>
        <dbReference type="ARBA" id="ARBA00023157"/>
    </source>
</evidence>